<evidence type="ECO:0000313" key="6">
    <source>
        <dbReference type="Proteomes" id="UP000824249"/>
    </source>
</evidence>
<protein>
    <submittedName>
        <fullName evidence="5">YifB family Mg chelatase-like AAA ATPase</fullName>
    </submittedName>
</protein>
<dbReference type="PANTHER" id="PTHR32039">
    <property type="entry name" value="MAGNESIUM-CHELATASE SUBUNIT CHLI"/>
    <property type="match status" value="1"/>
</dbReference>
<gene>
    <name evidence="5" type="ORF">H9737_04445</name>
</gene>
<dbReference type="Pfam" id="PF01078">
    <property type="entry name" value="Mg_chelatase"/>
    <property type="match status" value="1"/>
</dbReference>
<evidence type="ECO:0000259" key="4">
    <source>
        <dbReference type="SMART" id="SM00382"/>
    </source>
</evidence>
<dbReference type="SUPFAM" id="SSF52540">
    <property type="entry name" value="P-loop containing nucleoside triphosphate hydrolases"/>
    <property type="match status" value="1"/>
</dbReference>
<dbReference type="InterPro" id="IPR045006">
    <property type="entry name" value="CHLI-like"/>
</dbReference>
<comment type="similarity">
    <text evidence="1">Belongs to the Mg-chelatase subunits D/I family. ComM subfamily.</text>
</comment>
<reference evidence="5" key="1">
    <citation type="journal article" date="2021" name="PeerJ">
        <title>Extensive microbial diversity within the chicken gut microbiome revealed by metagenomics and culture.</title>
        <authorList>
            <person name="Gilroy R."/>
            <person name="Ravi A."/>
            <person name="Getino M."/>
            <person name="Pursley I."/>
            <person name="Horton D.L."/>
            <person name="Alikhan N.F."/>
            <person name="Baker D."/>
            <person name="Gharbi K."/>
            <person name="Hall N."/>
            <person name="Watson M."/>
            <person name="Adriaenssens E.M."/>
            <person name="Foster-Nyarko E."/>
            <person name="Jarju S."/>
            <person name="Secka A."/>
            <person name="Antonio M."/>
            <person name="Oren A."/>
            <person name="Chaudhuri R.R."/>
            <person name="La Ragione R."/>
            <person name="Hildebrand F."/>
            <person name="Pallen M.J."/>
        </authorList>
    </citation>
    <scope>NUCLEOTIDE SEQUENCE</scope>
    <source>
        <strain evidence="5">26628</strain>
    </source>
</reference>
<dbReference type="InterPro" id="IPR025158">
    <property type="entry name" value="Mg_chelat-rel_C"/>
</dbReference>
<dbReference type="InterPro" id="IPR027417">
    <property type="entry name" value="P-loop_NTPase"/>
</dbReference>
<comment type="caution">
    <text evidence="5">The sequence shown here is derived from an EMBL/GenBank/DDBJ whole genome shotgun (WGS) entry which is preliminary data.</text>
</comment>
<dbReference type="Gene3D" id="3.30.230.10">
    <property type="match status" value="1"/>
</dbReference>
<dbReference type="SMART" id="SM00382">
    <property type="entry name" value="AAA"/>
    <property type="match status" value="1"/>
</dbReference>
<organism evidence="5 6">
    <name type="scientific">Candidatus Borkfalkia faecigallinarum</name>
    <dbReference type="NCBI Taxonomy" id="2838509"/>
    <lineage>
        <taxon>Bacteria</taxon>
        <taxon>Bacillati</taxon>
        <taxon>Bacillota</taxon>
        <taxon>Clostridia</taxon>
        <taxon>Christensenellales</taxon>
        <taxon>Christensenellaceae</taxon>
        <taxon>Candidatus Borkfalkia</taxon>
    </lineage>
</organism>
<accession>A0A9D1VU73</accession>
<dbReference type="GO" id="GO:0003677">
    <property type="term" value="F:DNA binding"/>
    <property type="evidence" value="ECO:0007669"/>
    <property type="project" value="InterPro"/>
</dbReference>
<keyword evidence="2" id="KW-0547">Nucleotide-binding</keyword>
<dbReference type="SUPFAM" id="SSF54211">
    <property type="entry name" value="Ribosomal protein S5 domain 2-like"/>
    <property type="match status" value="1"/>
</dbReference>
<dbReference type="PANTHER" id="PTHR32039:SF7">
    <property type="entry name" value="COMPETENCE PROTEIN COMM"/>
    <property type="match status" value="1"/>
</dbReference>
<dbReference type="InterPro" id="IPR001208">
    <property type="entry name" value="MCM_dom"/>
</dbReference>
<dbReference type="Gene3D" id="3.40.50.300">
    <property type="entry name" value="P-loop containing nucleotide triphosphate hydrolases"/>
    <property type="match status" value="1"/>
</dbReference>
<dbReference type="InterPro" id="IPR000523">
    <property type="entry name" value="Mg_chelatse_chII-like_cat_dom"/>
</dbReference>
<reference evidence="5" key="2">
    <citation type="submission" date="2021-04" db="EMBL/GenBank/DDBJ databases">
        <authorList>
            <person name="Gilroy R."/>
        </authorList>
    </citation>
    <scope>NUCLEOTIDE SEQUENCE</scope>
    <source>
        <strain evidence="5">26628</strain>
    </source>
</reference>
<dbReference type="Proteomes" id="UP000824249">
    <property type="component" value="Unassembled WGS sequence"/>
</dbReference>
<dbReference type="CDD" id="cd00009">
    <property type="entry name" value="AAA"/>
    <property type="match status" value="1"/>
</dbReference>
<dbReference type="Pfam" id="PF13541">
    <property type="entry name" value="ChlI"/>
    <property type="match status" value="1"/>
</dbReference>
<keyword evidence="3" id="KW-0067">ATP-binding</keyword>
<evidence type="ECO:0000256" key="1">
    <source>
        <dbReference type="ARBA" id="ARBA00006354"/>
    </source>
</evidence>
<evidence type="ECO:0000256" key="3">
    <source>
        <dbReference type="ARBA" id="ARBA00022840"/>
    </source>
</evidence>
<dbReference type="InterPro" id="IPR003593">
    <property type="entry name" value="AAA+_ATPase"/>
</dbReference>
<dbReference type="InterPro" id="IPR020568">
    <property type="entry name" value="Ribosomal_Su5_D2-typ_SF"/>
</dbReference>
<evidence type="ECO:0000313" key="5">
    <source>
        <dbReference type="EMBL" id="HIX46924.1"/>
    </source>
</evidence>
<name>A0A9D1VU73_9FIRM</name>
<dbReference type="Pfam" id="PF13335">
    <property type="entry name" value="Mg_chelatase_C"/>
    <property type="match status" value="1"/>
</dbReference>
<dbReference type="PRINTS" id="PR01657">
    <property type="entry name" value="MCMFAMILY"/>
</dbReference>
<dbReference type="NCBIfam" id="TIGR00368">
    <property type="entry name" value="YifB family Mg chelatase-like AAA ATPase"/>
    <property type="match status" value="1"/>
</dbReference>
<evidence type="ECO:0000256" key="2">
    <source>
        <dbReference type="ARBA" id="ARBA00022741"/>
    </source>
</evidence>
<dbReference type="GO" id="GO:0005524">
    <property type="term" value="F:ATP binding"/>
    <property type="evidence" value="ECO:0007669"/>
    <property type="project" value="UniProtKB-KW"/>
</dbReference>
<dbReference type="AlphaFoldDB" id="A0A9D1VU73"/>
<sequence length="510" mass="54382">MLSKVTSFALSGLEGVPVEVETDVQSGLPGYELVGLPDAAVKESRERVRSALKNSGKAFPTRKVTVNLAPADLRKEGTYFDLAIAVGILAATGQLEPSFAAGYVFLGELALDGALRPVAGILPLLISAKAGGYRKFVIPAGNAGEASYIEGIETYAASSLAQAVDHLSGFAPLAALPVSRYGAAAAARQEKFDLAFVKGQAVAKRALEVAVSGNHNLLLVGPPGAGKTMLARCIPGIMPAMTFEEALEVTKIHSVAGILGEEGIVTARPFRSPHHTATAVAICGGGSRTVKPGEISLAHDGVLFLDELPEYHRAALEALRQPLEDGVITVTRSGGTFTFPANFMLCASMNPCPCGNYGSADRPCTCSPSAIRKYRARISGPLLDRIDIQVEVDSVKYDDLVSARAEESSAAVRERVERAREVQRRRFADCPGVLTNADMGERELRDFCALSPDCEDILRLSFERLHLSARARSRIIKVARTVADLAGEERILPAHVLEAISYRTYDRGQV</sequence>
<dbReference type="InterPro" id="IPR004482">
    <property type="entry name" value="Mg_chelat-rel"/>
</dbReference>
<dbReference type="InterPro" id="IPR014721">
    <property type="entry name" value="Ribsml_uS5_D2-typ_fold_subgr"/>
</dbReference>
<dbReference type="EMBL" id="DXFD01000066">
    <property type="protein sequence ID" value="HIX46924.1"/>
    <property type="molecule type" value="Genomic_DNA"/>
</dbReference>
<proteinExistence type="inferred from homology"/>
<feature type="domain" description="AAA+ ATPase" evidence="4">
    <location>
        <begin position="213"/>
        <end position="396"/>
    </location>
</feature>